<gene>
    <name evidence="2" type="ORF">FY528_10640</name>
</gene>
<dbReference type="RefSeq" id="WP_149070993.1">
    <property type="nucleotide sequence ID" value="NZ_VTHL01000010.1"/>
</dbReference>
<keyword evidence="3" id="KW-1185">Reference proteome</keyword>
<evidence type="ECO:0000256" key="1">
    <source>
        <dbReference type="SAM" id="Phobius"/>
    </source>
</evidence>
<comment type="caution">
    <text evidence="2">The sequence shown here is derived from an EMBL/GenBank/DDBJ whole genome shotgun (WGS) entry which is preliminary data.</text>
</comment>
<reference evidence="2 3" key="1">
    <citation type="submission" date="2019-08" db="EMBL/GenBank/DDBJ databases">
        <authorList>
            <person name="Seo M.-J."/>
        </authorList>
    </citation>
    <scope>NUCLEOTIDE SEQUENCE [LARGE SCALE GENOMIC DNA]</scope>
    <source>
        <strain evidence="2 3">KIGAM108</strain>
    </source>
</reference>
<keyword evidence="1" id="KW-0812">Transmembrane</keyword>
<dbReference type="Proteomes" id="UP000322791">
    <property type="component" value="Unassembled WGS sequence"/>
</dbReference>
<protein>
    <submittedName>
        <fullName evidence="2">Uncharacterized protein</fullName>
    </submittedName>
</protein>
<dbReference type="AlphaFoldDB" id="A0A5D6V2F2"/>
<dbReference type="EMBL" id="VTHL01000010">
    <property type="protein sequence ID" value="TYZ09198.1"/>
    <property type="molecule type" value="Genomic_DNA"/>
</dbReference>
<sequence length="79" mass="8276">MKKLLGAAIGLLCLTLAALGVLRLWGVSAVSSSTLLRSGLTLGILAATLVVLVVIRFAFFSNPVAGYDAQRGNRAHPKR</sequence>
<accession>A0A5D6V2F2</accession>
<keyword evidence="1" id="KW-1133">Transmembrane helix</keyword>
<name>A0A5D6V2F2_9BACT</name>
<evidence type="ECO:0000313" key="3">
    <source>
        <dbReference type="Proteomes" id="UP000322791"/>
    </source>
</evidence>
<feature type="transmembrane region" description="Helical" evidence="1">
    <location>
        <begin position="39"/>
        <end position="59"/>
    </location>
</feature>
<keyword evidence="1" id="KW-0472">Membrane</keyword>
<organism evidence="2 3">
    <name type="scientific">Hymenobacter lutimineralis</name>
    <dbReference type="NCBI Taxonomy" id="2606448"/>
    <lineage>
        <taxon>Bacteria</taxon>
        <taxon>Pseudomonadati</taxon>
        <taxon>Bacteroidota</taxon>
        <taxon>Cytophagia</taxon>
        <taxon>Cytophagales</taxon>
        <taxon>Hymenobacteraceae</taxon>
        <taxon>Hymenobacter</taxon>
    </lineage>
</organism>
<proteinExistence type="predicted"/>
<evidence type="ECO:0000313" key="2">
    <source>
        <dbReference type="EMBL" id="TYZ09198.1"/>
    </source>
</evidence>